<evidence type="ECO:0008006" key="3">
    <source>
        <dbReference type="Google" id="ProtNLM"/>
    </source>
</evidence>
<sequence>MLQDGPLFKFSEWPSDQVPRQAAGVYTIWREDDFVYAGMSGRGAQAEDFVARTDKTQKALGLWTRLNSHASGRRSGDQFNVYICDRFIVPDLTPEQQSDIGGGRLLLDQLTKSYIRKHLSYRFQICRDGSEALSVERAARAGILPAGRPYLNPL</sequence>
<organism evidence="1 2">
    <name type="scientific">Planotetraspora mira</name>
    <dbReference type="NCBI Taxonomy" id="58121"/>
    <lineage>
        <taxon>Bacteria</taxon>
        <taxon>Bacillati</taxon>
        <taxon>Actinomycetota</taxon>
        <taxon>Actinomycetes</taxon>
        <taxon>Streptosporangiales</taxon>
        <taxon>Streptosporangiaceae</taxon>
        <taxon>Planotetraspora</taxon>
    </lineage>
</organism>
<dbReference type="EMBL" id="BOOO01000047">
    <property type="protein sequence ID" value="GII34138.1"/>
    <property type="molecule type" value="Genomic_DNA"/>
</dbReference>
<protein>
    <recommendedName>
        <fullName evidence="3">GIY-YIG domain-containing protein</fullName>
    </recommendedName>
</protein>
<gene>
    <name evidence="1" type="ORF">Pmi06nite_75800</name>
</gene>
<proteinExistence type="predicted"/>
<dbReference type="AlphaFoldDB" id="A0A8J3TX05"/>
<comment type="caution">
    <text evidence="1">The sequence shown here is derived from an EMBL/GenBank/DDBJ whole genome shotgun (WGS) entry which is preliminary data.</text>
</comment>
<reference evidence="1 2" key="1">
    <citation type="submission" date="2021-01" db="EMBL/GenBank/DDBJ databases">
        <title>Whole genome shotgun sequence of Planotetraspora mira NBRC 15435.</title>
        <authorList>
            <person name="Komaki H."/>
            <person name="Tamura T."/>
        </authorList>
    </citation>
    <scope>NUCLEOTIDE SEQUENCE [LARGE SCALE GENOMIC DNA]</scope>
    <source>
        <strain evidence="1 2">NBRC 15435</strain>
    </source>
</reference>
<evidence type="ECO:0000313" key="2">
    <source>
        <dbReference type="Proteomes" id="UP000650628"/>
    </source>
</evidence>
<name>A0A8J3TX05_9ACTN</name>
<keyword evidence="2" id="KW-1185">Reference proteome</keyword>
<dbReference type="Proteomes" id="UP000650628">
    <property type="component" value="Unassembled WGS sequence"/>
</dbReference>
<accession>A0A8J3TX05</accession>
<evidence type="ECO:0000313" key="1">
    <source>
        <dbReference type="EMBL" id="GII34138.1"/>
    </source>
</evidence>